<dbReference type="EMBL" id="CP142435">
    <property type="protein sequence ID" value="XBC50222.1"/>
    <property type="molecule type" value="Genomic_DNA"/>
</dbReference>
<organism evidence="8">
    <name type="scientific">Dolosigranulum savutiense</name>
    <dbReference type="NCBI Taxonomy" id="3110288"/>
    <lineage>
        <taxon>Bacteria</taxon>
        <taxon>Bacillati</taxon>
        <taxon>Bacillota</taxon>
        <taxon>Bacilli</taxon>
        <taxon>Lactobacillales</taxon>
        <taxon>Carnobacteriaceae</taxon>
        <taxon>Dolosigranulum</taxon>
    </lineage>
</organism>
<dbReference type="PIRSF" id="PIRSF002211">
    <property type="entry name" value="Ribosomal_L30_bac-type"/>
    <property type="match status" value="1"/>
</dbReference>
<keyword evidence="4 5" id="KW-0687">Ribonucleoprotein</keyword>
<dbReference type="GO" id="GO:0022625">
    <property type="term" value="C:cytosolic large ribosomal subunit"/>
    <property type="evidence" value="ECO:0007669"/>
    <property type="project" value="TreeGrafter"/>
</dbReference>
<dbReference type="GO" id="GO:0006412">
    <property type="term" value="P:translation"/>
    <property type="evidence" value="ECO:0007669"/>
    <property type="project" value="UniProtKB-UniRule"/>
</dbReference>
<dbReference type="HAMAP" id="MF_01371_B">
    <property type="entry name" value="Ribosomal_uL30_B"/>
    <property type="match status" value="1"/>
</dbReference>
<name>A0AB74TX59_9LACT</name>
<evidence type="ECO:0000259" key="6">
    <source>
        <dbReference type="Pfam" id="PF00327"/>
    </source>
</evidence>
<evidence type="ECO:0000256" key="4">
    <source>
        <dbReference type="ARBA" id="ARBA00023274"/>
    </source>
</evidence>
<dbReference type="PANTHER" id="PTHR15892:SF2">
    <property type="entry name" value="LARGE RIBOSOMAL SUBUNIT PROTEIN UL30M"/>
    <property type="match status" value="1"/>
</dbReference>
<reference evidence="8" key="1">
    <citation type="submission" date="2023-12" db="EMBL/GenBank/DDBJ databases">
        <title>Dolosigranulum savutii sp. nov. isolated from human upper respiratory samples collected in Botswana.</title>
        <authorList>
            <person name="Kelly M.S."/>
        </authorList>
    </citation>
    <scope>NUCLEOTIDE SEQUENCE</scope>
    <source>
        <strain evidence="9">MSK211</strain>
        <strain evidence="8">MSK294</strain>
        <strain evidence="7">MSK312</strain>
    </source>
</reference>
<evidence type="ECO:0000313" key="9">
    <source>
        <dbReference type="EMBL" id="XBC52291.1"/>
    </source>
</evidence>
<sequence>MANLQITLKKSLIGRPQTQHKIIQSLGLKRLNSQVIKEDNAAIRGAINKVQHLVEVQELD</sequence>
<dbReference type="AlphaFoldDB" id="A0AB74TX59"/>
<evidence type="ECO:0000256" key="1">
    <source>
        <dbReference type="ARBA" id="ARBA00007594"/>
    </source>
</evidence>
<comment type="similarity">
    <text evidence="1 5">Belongs to the universal ribosomal protein uL30 family.</text>
</comment>
<dbReference type="Pfam" id="PF00327">
    <property type="entry name" value="Ribosomal_L30"/>
    <property type="match status" value="1"/>
</dbReference>
<dbReference type="InterPro" id="IPR005996">
    <property type="entry name" value="Ribosomal_uL30_bac-type"/>
</dbReference>
<dbReference type="GO" id="GO:0003735">
    <property type="term" value="F:structural constituent of ribosome"/>
    <property type="evidence" value="ECO:0007669"/>
    <property type="project" value="InterPro"/>
</dbReference>
<keyword evidence="3 5" id="KW-0689">Ribosomal protein</keyword>
<proteinExistence type="inferred from homology"/>
<dbReference type="KEGG" id="dst:VUQ06_03130"/>
<dbReference type="EMBL" id="CP142434">
    <property type="protein sequence ID" value="XBC47887.1"/>
    <property type="molecule type" value="Genomic_DNA"/>
</dbReference>
<evidence type="ECO:0000256" key="2">
    <source>
        <dbReference type="ARBA" id="ARBA00011838"/>
    </source>
</evidence>
<dbReference type="InterPro" id="IPR016082">
    <property type="entry name" value="Ribosomal_uL30_ferredoxin-like"/>
</dbReference>
<evidence type="ECO:0000256" key="5">
    <source>
        <dbReference type="HAMAP-Rule" id="MF_01371"/>
    </source>
</evidence>
<protein>
    <recommendedName>
        <fullName evidence="5">Large ribosomal subunit protein uL30</fullName>
    </recommendedName>
</protein>
<gene>
    <name evidence="5 8" type="primary">rpmD</name>
    <name evidence="8" type="ORF">VUQ06_03130</name>
    <name evidence="9" type="ORF">VUQ07_04270</name>
    <name evidence="7" type="ORF">VUQ09_00360</name>
</gene>
<evidence type="ECO:0000313" key="8">
    <source>
        <dbReference type="EMBL" id="XBC50222.1"/>
    </source>
</evidence>
<dbReference type="RefSeq" id="WP_347297935.1">
    <property type="nucleotide sequence ID" value="NZ_CP142434.1"/>
</dbReference>
<dbReference type="SUPFAM" id="SSF55129">
    <property type="entry name" value="Ribosomal protein L30p/L7e"/>
    <property type="match status" value="1"/>
</dbReference>
<dbReference type="EMBL" id="CP142436">
    <property type="protein sequence ID" value="XBC52291.1"/>
    <property type="molecule type" value="Genomic_DNA"/>
</dbReference>
<dbReference type="CDD" id="cd01658">
    <property type="entry name" value="Ribosomal_L30"/>
    <property type="match status" value="1"/>
</dbReference>
<evidence type="ECO:0000256" key="3">
    <source>
        <dbReference type="ARBA" id="ARBA00022980"/>
    </source>
</evidence>
<dbReference type="FunFam" id="3.30.1390.20:FF:000001">
    <property type="entry name" value="50S ribosomal protein L30"/>
    <property type="match status" value="1"/>
</dbReference>
<dbReference type="Gene3D" id="3.30.1390.20">
    <property type="entry name" value="Ribosomal protein L30, ferredoxin-like fold domain"/>
    <property type="match status" value="1"/>
</dbReference>
<accession>A0AB74TX59</accession>
<comment type="subunit">
    <text evidence="2 5">Part of the 50S ribosomal subunit.</text>
</comment>
<feature type="domain" description="Large ribosomal subunit protein uL30-like ferredoxin-like fold" evidence="6">
    <location>
        <begin position="4"/>
        <end position="54"/>
    </location>
</feature>
<dbReference type="PANTHER" id="PTHR15892">
    <property type="entry name" value="MITOCHONDRIAL RIBOSOMAL PROTEIN L30"/>
    <property type="match status" value="1"/>
</dbReference>
<evidence type="ECO:0000313" key="7">
    <source>
        <dbReference type="EMBL" id="XBC47887.1"/>
    </source>
</evidence>
<dbReference type="InterPro" id="IPR036919">
    <property type="entry name" value="Ribo_uL30_ferredoxin-like_sf"/>
</dbReference>
<dbReference type="NCBIfam" id="TIGR01308">
    <property type="entry name" value="rpmD_bact"/>
    <property type="match status" value="1"/>
</dbReference>